<name>A0A6I6GRF5_9BACT</name>
<organism evidence="1 2">
    <name type="scientific">Phnomibacter ginsenosidimutans</name>
    <dbReference type="NCBI Taxonomy" id="2676868"/>
    <lineage>
        <taxon>Bacteria</taxon>
        <taxon>Pseudomonadati</taxon>
        <taxon>Bacteroidota</taxon>
        <taxon>Chitinophagia</taxon>
        <taxon>Chitinophagales</taxon>
        <taxon>Chitinophagaceae</taxon>
        <taxon>Phnomibacter</taxon>
    </lineage>
</organism>
<gene>
    <name evidence="1" type="ORF">GLV81_05755</name>
</gene>
<evidence type="ECO:0000313" key="1">
    <source>
        <dbReference type="EMBL" id="QGW27659.1"/>
    </source>
</evidence>
<proteinExistence type="predicted"/>
<keyword evidence="2" id="KW-1185">Reference proteome</keyword>
<dbReference type="RefSeq" id="WP_157477635.1">
    <property type="nucleotide sequence ID" value="NZ_CP046566.1"/>
</dbReference>
<protein>
    <submittedName>
        <fullName evidence="1">Uncharacterized protein</fullName>
    </submittedName>
</protein>
<reference evidence="1 2" key="1">
    <citation type="submission" date="2019-11" db="EMBL/GenBank/DDBJ databases">
        <authorList>
            <person name="Im W.T."/>
        </authorList>
    </citation>
    <scope>NUCLEOTIDE SEQUENCE [LARGE SCALE GENOMIC DNA]</scope>
    <source>
        <strain evidence="1 2">SB-02</strain>
    </source>
</reference>
<evidence type="ECO:0000313" key="2">
    <source>
        <dbReference type="Proteomes" id="UP000426027"/>
    </source>
</evidence>
<accession>A0A6I6GRF5</accession>
<sequence>MKKSLLNPFFLWPFALVLSSLMLVVPAYSQQVFDANFANIDFLAANKVHKVGTNGSAAGNITLYTNVITIGSQQIDCIVTTVSISGGTFTLPGSAAGGTIPFDYSSSTGTGMSANLDRYFAPTFSWDVAGGSCKFLFQFILGGSYNNTTNTGTNVILQNVYLNTYDIDGNGGTNSNQYNDFGEFNSAQLLTGTGSNIIVSYSAATGLTRFRSSTNANTTAVTADANRIRIIYTTVSHFEIVVGGANGAAYYFLDIGQGPVWTTTPTTLSVPVLDLNTGTTGIDNTGSFCKDPVSITAGATNLTGTVGTISAIDFVFERATILNGTQEMFIPNSPASSTDTIKLGFTSNSTQNFTLSSVTYNVAKIAGGTGVDTIRITPTSGTFTTAQVEAMLDAMKYYNGRVPASSGTRNFEITVLEGAYKSVPAVFAASFGCPPLNISGNVYNDADGMTDNQIDGTGSNGGGTYINLVSAAGYVLSSKAIAADGTF</sequence>
<dbReference type="Proteomes" id="UP000426027">
    <property type="component" value="Chromosome"/>
</dbReference>
<dbReference type="KEGG" id="fls:GLV81_05755"/>
<dbReference type="AlphaFoldDB" id="A0A6I6GRF5"/>
<dbReference type="EMBL" id="CP046566">
    <property type="protein sequence ID" value="QGW27659.1"/>
    <property type="molecule type" value="Genomic_DNA"/>
</dbReference>